<dbReference type="Proteomes" id="UP000233767">
    <property type="component" value="Unassembled WGS sequence"/>
</dbReference>
<dbReference type="RefSeq" id="WP_101470841.1">
    <property type="nucleotide sequence ID" value="NZ_PJND01000007.1"/>
</dbReference>
<dbReference type="EMBL" id="PJND01000007">
    <property type="protein sequence ID" value="PKW28675.1"/>
    <property type="molecule type" value="Genomic_DNA"/>
</dbReference>
<reference evidence="3 5" key="2">
    <citation type="submission" date="2018-10" db="EMBL/GenBank/DDBJ databases">
        <title>Genomic Encyclopedia of Archaeal and Bacterial Type Strains, Phase II (KMG-II): from individual species to whole genera.</title>
        <authorList>
            <person name="Goeker M."/>
        </authorList>
    </citation>
    <scope>NUCLEOTIDE SEQUENCE [LARGE SCALE GENOMIC DNA]</scope>
    <source>
        <strain evidence="3 5">DSM 21886</strain>
    </source>
</reference>
<gene>
    <name evidence="2" type="ORF">B0G92_0299</name>
    <name evidence="3" type="ORF">CLV50_1205</name>
</gene>
<feature type="chain" id="PRO_5019823157" evidence="1">
    <location>
        <begin position="19"/>
        <end position="152"/>
    </location>
</feature>
<name>A0A497UXQ3_9FLAO</name>
<evidence type="ECO:0000313" key="2">
    <source>
        <dbReference type="EMBL" id="PKW28675.1"/>
    </source>
</evidence>
<proteinExistence type="predicted"/>
<accession>A0A497UXQ3</accession>
<organism evidence="3 5">
    <name type="scientific">Flavobacterium lindanitolerans</name>
    <dbReference type="NCBI Taxonomy" id="428988"/>
    <lineage>
        <taxon>Bacteria</taxon>
        <taxon>Pseudomonadati</taxon>
        <taxon>Bacteroidota</taxon>
        <taxon>Flavobacteriia</taxon>
        <taxon>Flavobacteriales</taxon>
        <taxon>Flavobacteriaceae</taxon>
        <taxon>Flavobacterium</taxon>
    </lineage>
</organism>
<dbReference type="EMBL" id="RCCB01000010">
    <property type="protein sequence ID" value="RLJ35820.1"/>
    <property type="molecule type" value="Genomic_DNA"/>
</dbReference>
<dbReference type="AlphaFoldDB" id="A0A497UXQ3"/>
<evidence type="ECO:0000313" key="3">
    <source>
        <dbReference type="EMBL" id="RLJ35820.1"/>
    </source>
</evidence>
<dbReference type="Proteomes" id="UP000275027">
    <property type="component" value="Unassembled WGS sequence"/>
</dbReference>
<keyword evidence="1" id="KW-0732">Signal</keyword>
<reference evidence="2 4" key="1">
    <citation type="submission" date="2017-12" db="EMBL/GenBank/DDBJ databases">
        <title>Genomic Encyclopedia of Type Strains, Phase III (KMG-III): the genomes of soil and plant-associated and newly described type strains.</title>
        <authorList>
            <person name="Whitman W."/>
        </authorList>
    </citation>
    <scope>NUCLEOTIDE SEQUENCE [LARGE SCALE GENOMIC DNA]</scope>
    <source>
        <strain evidence="2 4">IP-10</strain>
    </source>
</reference>
<feature type="signal peptide" evidence="1">
    <location>
        <begin position="1"/>
        <end position="18"/>
    </location>
</feature>
<evidence type="ECO:0000313" key="4">
    <source>
        <dbReference type="Proteomes" id="UP000233767"/>
    </source>
</evidence>
<comment type="caution">
    <text evidence="3">The sequence shown here is derived from an EMBL/GenBank/DDBJ whole genome shotgun (WGS) entry which is preliminary data.</text>
</comment>
<sequence>MKKILYLPALLFSGISLAQSGSSPGISIDDNGLGKQFPDCLLSGSICKLFPTNQDPKSSNANAYKTGESSFCIGIKKTAMTEEKQIALLGKALKNVNPGDAITFRIPASYTVEHDFLKAINLSTAKDIVAAGSYPVEINSEYVLIKLTLSGN</sequence>
<evidence type="ECO:0000313" key="5">
    <source>
        <dbReference type="Proteomes" id="UP000275027"/>
    </source>
</evidence>
<evidence type="ECO:0000256" key="1">
    <source>
        <dbReference type="SAM" id="SignalP"/>
    </source>
</evidence>
<protein>
    <submittedName>
        <fullName evidence="3">Uncharacterized protein</fullName>
    </submittedName>
</protein>
<keyword evidence="4" id="KW-1185">Reference proteome</keyword>